<dbReference type="Gramene" id="A01p27320.2_BraZ1">
    <property type="protein sequence ID" value="A01p27320.2_BraZ1.CDS"/>
    <property type="gene ID" value="A01g27320.2_BraZ1"/>
</dbReference>
<accession>A0A8D9LVR9</accession>
<organism evidence="1 2">
    <name type="scientific">Brassica campestris</name>
    <name type="common">Field mustard</name>
    <dbReference type="NCBI Taxonomy" id="3711"/>
    <lineage>
        <taxon>Eukaryota</taxon>
        <taxon>Viridiplantae</taxon>
        <taxon>Streptophyta</taxon>
        <taxon>Embryophyta</taxon>
        <taxon>Tracheophyta</taxon>
        <taxon>Spermatophyta</taxon>
        <taxon>Magnoliopsida</taxon>
        <taxon>eudicotyledons</taxon>
        <taxon>Gunneridae</taxon>
        <taxon>Pentapetalae</taxon>
        <taxon>rosids</taxon>
        <taxon>malvids</taxon>
        <taxon>Brassicales</taxon>
        <taxon>Brassicaceae</taxon>
        <taxon>Brassiceae</taxon>
        <taxon>Brassica</taxon>
    </lineage>
</organism>
<proteinExistence type="predicted"/>
<reference evidence="1 2" key="1">
    <citation type="submission" date="2021-07" db="EMBL/GenBank/DDBJ databases">
        <authorList>
            <consortium name="Genoscope - CEA"/>
            <person name="William W."/>
        </authorList>
    </citation>
    <scope>NUCLEOTIDE SEQUENCE [LARGE SCALE GENOMIC DNA]</scope>
</reference>
<dbReference type="EMBL" id="LS974617">
    <property type="protein sequence ID" value="CAG7888656.1"/>
    <property type="molecule type" value="Genomic_DNA"/>
</dbReference>
<dbReference type="AlphaFoldDB" id="A0A8D9LVR9"/>
<evidence type="ECO:0000313" key="1">
    <source>
        <dbReference type="EMBL" id="CAG7888656.1"/>
    </source>
</evidence>
<name>A0A8D9LVR9_BRACM</name>
<protein>
    <submittedName>
        <fullName evidence="1">Uncharacterized protein</fullName>
    </submittedName>
</protein>
<gene>
    <name evidence="1" type="ORF">BRAPAZ1V2_A01P27320.2</name>
</gene>
<sequence length="170" mass="19715">MWISIPKRHIVVWDSIVPHISREDLELVMEPFVTMVPYMLVECAATDEQRVQHILEPYTYERVTIGFCNKNVKAIREKMALDIVKETPECHSKENEDNDENMGTYDSHGKMFFYNTIRIGCSFFVTYPPTKLSFSRKLIAPTKILILISFVSPDHALLLEESMCMPQLVV</sequence>
<dbReference type="Proteomes" id="UP000694005">
    <property type="component" value="Chromosome A01"/>
</dbReference>
<evidence type="ECO:0000313" key="2">
    <source>
        <dbReference type="Proteomes" id="UP000694005"/>
    </source>
</evidence>